<reference evidence="2 3" key="1">
    <citation type="submission" date="2016-01" db="EMBL/GenBank/DDBJ databases">
        <title>Biosynthesis of antibiotic leucinostatins and their inhibition on Phytophthora in bio-control Purpureocillium lilacinum.</title>
        <authorList>
            <person name="Wang G."/>
            <person name="Liu Z."/>
            <person name="Lin R."/>
            <person name="Li E."/>
            <person name="Mao Z."/>
            <person name="Ling J."/>
            <person name="Yin W."/>
            <person name="Xie B."/>
        </authorList>
    </citation>
    <scope>NUCLEOTIDE SEQUENCE [LARGE SCALE GENOMIC DNA]</scope>
    <source>
        <strain evidence="2">PLBJ-1</strain>
    </source>
</reference>
<dbReference type="AlphaFoldDB" id="A0A179G2G0"/>
<dbReference type="Proteomes" id="UP000078240">
    <property type="component" value="Unassembled WGS sequence"/>
</dbReference>
<accession>A0A179G2G0</accession>
<evidence type="ECO:0000313" key="3">
    <source>
        <dbReference type="Proteomes" id="UP000078240"/>
    </source>
</evidence>
<protein>
    <submittedName>
        <fullName evidence="2">Uncharacterized protein</fullName>
    </submittedName>
</protein>
<dbReference type="EMBL" id="LSBH01000010">
    <property type="protein sequence ID" value="OAQ71571.1"/>
    <property type="molecule type" value="Genomic_DNA"/>
</dbReference>
<organism evidence="2 3">
    <name type="scientific">Purpureocillium lilacinum</name>
    <name type="common">Paecilomyces lilacinus</name>
    <dbReference type="NCBI Taxonomy" id="33203"/>
    <lineage>
        <taxon>Eukaryota</taxon>
        <taxon>Fungi</taxon>
        <taxon>Dikarya</taxon>
        <taxon>Ascomycota</taxon>
        <taxon>Pezizomycotina</taxon>
        <taxon>Sordariomycetes</taxon>
        <taxon>Hypocreomycetidae</taxon>
        <taxon>Hypocreales</taxon>
        <taxon>Ophiocordycipitaceae</taxon>
        <taxon>Purpureocillium</taxon>
    </lineage>
</organism>
<evidence type="ECO:0000256" key="1">
    <source>
        <dbReference type="SAM" id="MobiDB-lite"/>
    </source>
</evidence>
<sequence>MAIASSSILSSTRSWLGLDWSMRKNDPCPAVSSAVPRRQKAERPACDRAHTTQTSYDPRCTTARHSTRCCVMQGTSNIHHMHSAVQSNMRPRCHPNPAALKPTSRAAVTQCAHPNLVSDPRPMKPLRTVQ</sequence>
<feature type="region of interest" description="Disordered" evidence="1">
    <location>
        <begin position="29"/>
        <end position="59"/>
    </location>
</feature>
<evidence type="ECO:0000313" key="2">
    <source>
        <dbReference type="EMBL" id="OAQ71571.1"/>
    </source>
</evidence>
<comment type="caution">
    <text evidence="2">The sequence shown here is derived from an EMBL/GenBank/DDBJ whole genome shotgun (WGS) entry which is preliminary data.</text>
</comment>
<feature type="compositionally biased region" description="Basic and acidic residues" evidence="1">
    <location>
        <begin position="39"/>
        <end position="50"/>
    </location>
</feature>
<proteinExistence type="predicted"/>
<name>A0A179G2G0_PURLI</name>
<gene>
    <name evidence="2" type="ORF">VFPBJ_10350</name>
</gene>